<dbReference type="CDD" id="cd04301">
    <property type="entry name" value="NAT_SF"/>
    <property type="match status" value="1"/>
</dbReference>
<evidence type="ECO:0000313" key="4">
    <source>
        <dbReference type="EMBL" id="RNL54569.1"/>
    </source>
</evidence>
<dbReference type="PANTHER" id="PTHR43877:SF1">
    <property type="entry name" value="ACETYLTRANSFERASE"/>
    <property type="match status" value="1"/>
</dbReference>
<dbReference type="InterPro" id="IPR050832">
    <property type="entry name" value="Bact_Acetyltransf"/>
</dbReference>
<organism evidence="4 5">
    <name type="scientific">Pedobacter jejuensis</name>
    <dbReference type="NCBI Taxonomy" id="1268550"/>
    <lineage>
        <taxon>Bacteria</taxon>
        <taxon>Pseudomonadati</taxon>
        <taxon>Bacteroidota</taxon>
        <taxon>Sphingobacteriia</taxon>
        <taxon>Sphingobacteriales</taxon>
        <taxon>Sphingobacteriaceae</taxon>
        <taxon>Pedobacter</taxon>
    </lineage>
</organism>
<proteinExistence type="predicted"/>
<dbReference type="RefSeq" id="WP_123205196.1">
    <property type="nucleotide sequence ID" value="NZ_RBEE01000011.1"/>
</dbReference>
<dbReference type="OrthoDB" id="9796171at2"/>
<name>A0A3N0BYZ1_9SPHI</name>
<dbReference type="EMBL" id="RBEE01000011">
    <property type="protein sequence ID" value="RNL54569.1"/>
    <property type="molecule type" value="Genomic_DNA"/>
</dbReference>
<dbReference type="GO" id="GO:0016747">
    <property type="term" value="F:acyltransferase activity, transferring groups other than amino-acyl groups"/>
    <property type="evidence" value="ECO:0007669"/>
    <property type="project" value="InterPro"/>
</dbReference>
<dbReference type="InterPro" id="IPR016181">
    <property type="entry name" value="Acyl_CoA_acyltransferase"/>
</dbReference>
<dbReference type="Gene3D" id="3.40.630.30">
    <property type="match status" value="1"/>
</dbReference>
<dbReference type="PANTHER" id="PTHR43877">
    <property type="entry name" value="AMINOALKYLPHOSPHONATE N-ACETYLTRANSFERASE-RELATED-RELATED"/>
    <property type="match status" value="1"/>
</dbReference>
<dbReference type="SUPFAM" id="SSF55729">
    <property type="entry name" value="Acyl-CoA N-acyltransferases (Nat)"/>
    <property type="match status" value="1"/>
</dbReference>
<dbReference type="Proteomes" id="UP000274046">
    <property type="component" value="Unassembled WGS sequence"/>
</dbReference>
<dbReference type="AlphaFoldDB" id="A0A3N0BYZ1"/>
<reference evidence="4 5" key="1">
    <citation type="submission" date="2018-10" db="EMBL/GenBank/DDBJ databases">
        <title>Genome sequencing of Pedobacter jejuensis TNB23.</title>
        <authorList>
            <person name="Cho Y.-J."/>
            <person name="Cho A."/>
            <person name="Kim O.-S."/>
        </authorList>
    </citation>
    <scope>NUCLEOTIDE SEQUENCE [LARGE SCALE GENOMIC DNA]</scope>
    <source>
        <strain evidence="4 5">TNB23</strain>
    </source>
</reference>
<gene>
    <name evidence="4" type="ORF">D7004_07205</name>
</gene>
<accession>A0A3N0BYZ1</accession>
<evidence type="ECO:0000256" key="2">
    <source>
        <dbReference type="ARBA" id="ARBA00023315"/>
    </source>
</evidence>
<comment type="caution">
    <text evidence="4">The sequence shown here is derived from an EMBL/GenBank/DDBJ whole genome shotgun (WGS) entry which is preliminary data.</text>
</comment>
<evidence type="ECO:0000259" key="3">
    <source>
        <dbReference type="PROSITE" id="PS51186"/>
    </source>
</evidence>
<evidence type="ECO:0000256" key="1">
    <source>
        <dbReference type="ARBA" id="ARBA00022679"/>
    </source>
</evidence>
<keyword evidence="5" id="KW-1185">Reference proteome</keyword>
<protein>
    <submittedName>
        <fullName evidence="4">GNAT family N-acetyltransferase</fullName>
    </submittedName>
</protein>
<sequence>MSLLVQKVNHPEDLDKVFAIRKVVFVDEQNCPPELEWEHEDESTHFLATQNGRPCGACRWRKTENGYKLERFAVLKDFRGQGVGRALIAEALSDLPSDADYVYLNSQLDAMSLYAKFGFVAEGDQFEEAGIQHFKMVKKV</sequence>
<feature type="domain" description="N-acetyltransferase" evidence="3">
    <location>
        <begin position="3"/>
        <end position="140"/>
    </location>
</feature>
<dbReference type="Pfam" id="PF13673">
    <property type="entry name" value="Acetyltransf_10"/>
    <property type="match status" value="1"/>
</dbReference>
<keyword evidence="2" id="KW-0012">Acyltransferase</keyword>
<keyword evidence="1 4" id="KW-0808">Transferase</keyword>
<dbReference type="PROSITE" id="PS51186">
    <property type="entry name" value="GNAT"/>
    <property type="match status" value="1"/>
</dbReference>
<evidence type="ECO:0000313" key="5">
    <source>
        <dbReference type="Proteomes" id="UP000274046"/>
    </source>
</evidence>
<dbReference type="InterPro" id="IPR000182">
    <property type="entry name" value="GNAT_dom"/>
</dbReference>